<feature type="region of interest" description="Disordered" evidence="14">
    <location>
        <begin position="598"/>
        <end position="617"/>
    </location>
</feature>
<feature type="compositionally biased region" description="Polar residues" evidence="14">
    <location>
        <begin position="65"/>
        <end position="76"/>
    </location>
</feature>
<dbReference type="InterPro" id="IPR036322">
    <property type="entry name" value="WD40_repeat_dom_sf"/>
</dbReference>
<feature type="region of interest" description="Disordered" evidence="14">
    <location>
        <begin position="282"/>
        <end position="345"/>
    </location>
</feature>
<evidence type="ECO:0000313" key="18">
    <source>
        <dbReference type="Proteomes" id="UP000075885"/>
    </source>
</evidence>
<reference evidence="17" key="2">
    <citation type="submission" date="2020-05" db="UniProtKB">
        <authorList>
            <consortium name="EnsemblMetazoa"/>
        </authorList>
    </citation>
    <scope>IDENTIFICATION</scope>
    <source>
        <strain evidence="17">Epiroticus2</strain>
    </source>
</reference>
<feature type="region of interest" description="Disordered" evidence="14">
    <location>
        <begin position="55"/>
        <end position="108"/>
    </location>
</feature>
<dbReference type="Pfam" id="PF04193">
    <property type="entry name" value="PQ-loop"/>
    <property type="match status" value="1"/>
</dbReference>
<dbReference type="GO" id="GO:0051241">
    <property type="term" value="P:negative regulation of multicellular organismal process"/>
    <property type="evidence" value="ECO:0007669"/>
    <property type="project" value="UniProtKB-ARBA"/>
</dbReference>
<feature type="compositionally biased region" description="Basic residues" evidence="14">
    <location>
        <begin position="463"/>
        <end position="487"/>
    </location>
</feature>
<dbReference type="Pfam" id="PF12937">
    <property type="entry name" value="F-box-like"/>
    <property type="match status" value="1"/>
</dbReference>
<feature type="compositionally biased region" description="Low complexity" evidence="14">
    <location>
        <begin position="864"/>
        <end position="892"/>
    </location>
</feature>
<evidence type="ECO:0000256" key="8">
    <source>
        <dbReference type="ARBA" id="ARBA00022786"/>
    </source>
</evidence>
<feature type="compositionally biased region" description="Low complexity" evidence="14">
    <location>
        <begin position="501"/>
        <end position="511"/>
    </location>
</feature>
<dbReference type="PROSITE" id="PS50181">
    <property type="entry name" value="FBOX"/>
    <property type="match status" value="1"/>
</dbReference>
<dbReference type="CDD" id="cd00200">
    <property type="entry name" value="WD40"/>
    <property type="match status" value="1"/>
</dbReference>
<dbReference type="Gene3D" id="2.130.10.10">
    <property type="entry name" value="YVTN repeat-like/Quinoprotein amine dehydrogenase"/>
    <property type="match status" value="1"/>
</dbReference>
<evidence type="ECO:0000256" key="10">
    <source>
        <dbReference type="ARBA" id="ARBA00023136"/>
    </source>
</evidence>
<reference evidence="18" key="1">
    <citation type="submission" date="2013-03" db="EMBL/GenBank/DDBJ databases">
        <title>The Genome Sequence of Anopheles epiroticus epiroticus2.</title>
        <authorList>
            <consortium name="The Broad Institute Genomics Platform"/>
            <person name="Neafsey D.E."/>
            <person name="Howell P."/>
            <person name="Walker B."/>
            <person name="Young S.K."/>
            <person name="Zeng Q."/>
            <person name="Gargeya S."/>
            <person name="Fitzgerald M."/>
            <person name="Haas B."/>
            <person name="Abouelleil A."/>
            <person name="Allen A.W."/>
            <person name="Alvarado L."/>
            <person name="Arachchi H.M."/>
            <person name="Berlin A.M."/>
            <person name="Chapman S.B."/>
            <person name="Gainer-Dewar J."/>
            <person name="Goldberg J."/>
            <person name="Griggs A."/>
            <person name="Gujja S."/>
            <person name="Hansen M."/>
            <person name="Howarth C."/>
            <person name="Imamovic A."/>
            <person name="Ireland A."/>
            <person name="Larimer J."/>
            <person name="McCowan C."/>
            <person name="Murphy C."/>
            <person name="Pearson M."/>
            <person name="Poon T.W."/>
            <person name="Priest M."/>
            <person name="Roberts A."/>
            <person name="Saif S."/>
            <person name="Shea T."/>
            <person name="Sisk P."/>
            <person name="Sykes S."/>
            <person name="Wortman J."/>
            <person name="Nusbaum C."/>
            <person name="Birren B."/>
        </authorList>
    </citation>
    <scope>NUCLEOTIDE SEQUENCE [LARGE SCALE GENOMIC DNA]</scope>
    <source>
        <strain evidence="18">Epiroticus2</strain>
    </source>
</reference>
<feature type="compositionally biased region" description="Polar residues" evidence="14">
    <location>
        <begin position="83"/>
        <end position="98"/>
    </location>
</feature>
<dbReference type="FunFam" id="1.20.1280.50:FF:000004">
    <property type="entry name" value="F-box/WD repeat-containing protein 7 isoform X1"/>
    <property type="match status" value="1"/>
</dbReference>
<evidence type="ECO:0000256" key="15">
    <source>
        <dbReference type="SAM" id="Phobius"/>
    </source>
</evidence>
<evidence type="ECO:0000256" key="4">
    <source>
        <dbReference type="ARBA" id="ARBA00022553"/>
    </source>
</evidence>
<evidence type="ECO:0000313" key="17">
    <source>
        <dbReference type="EnsemblMetazoa" id="AEPI004174-PA"/>
    </source>
</evidence>
<keyword evidence="7" id="KW-0677">Repeat</keyword>
<feature type="region of interest" description="Disordered" evidence="14">
    <location>
        <begin position="434"/>
        <end position="525"/>
    </location>
</feature>
<protein>
    <recommendedName>
        <fullName evidence="12">F-box/WD repeat-containing protein 7</fullName>
    </recommendedName>
</protein>
<dbReference type="PANTHER" id="PTHR19849">
    <property type="entry name" value="PHOSPHOLIPASE A-2-ACTIVATING PROTEIN"/>
    <property type="match status" value="1"/>
</dbReference>
<feature type="compositionally biased region" description="Polar residues" evidence="14">
    <location>
        <begin position="1075"/>
        <end position="1099"/>
    </location>
</feature>
<keyword evidence="18" id="KW-1185">Reference proteome</keyword>
<dbReference type="Gene3D" id="1.20.1280.50">
    <property type="match status" value="1"/>
</dbReference>
<feature type="compositionally biased region" description="Low complexity" evidence="14">
    <location>
        <begin position="1029"/>
        <end position="1070"/>
    </location>
</feature>
<evidence type="ECO:0000256" key="6">
    <source>
        <dbReference type="ARBA" id="ARBA00022692"/>
    </source>
</evidence>
<keyword evidence="6 15" id="KW-0812">Transmembrane</keyword>
<feature type="repeat" description="WD" evidence="13">
    <location>
        <begin position="1279"/>
        <end position="1304"/>
    </location>
</feature>
<feature type="repeat" description="WD" evidence="13">
    <location>
        <begin position="1508"/>
        <end position="1547"/>
    </location>
</feature>
<feature type="transmembrane region" description="Helical" evidence="15">
    <location>
        <begin position="1654"/>
        <end position="1674"/>
    </location>
</feature>
<feature type="region of interest" description="Disordered" evidence="14">
    <location>
        <begin position="538"/>
        <end position="576"/>
    </location>
</feature>
<dbReference type="PANTHER" id="PTHR19849:SF1">
    <property type="entry name" value="F-BOX_WD REPEAT-CONTAINING PROTEIN 7"/>
    <property type="match status" value="1"/>
</dbReference>
<feature type="compositionally biased region" description="Low complexity" evidence="14">
    <location>
        <begin position="548"/>
        <end position="576"/>
    </location>
</feature>
<evidence type="ECO:0000256" key="11">
    <source>
        <dbReference type="ARBA" id="ARBA00023242"/>
    </source>
</evidence>
<proteinExistence type="predicted"/>
<feature type="compositionally biased region" description="Low complexity" evidence="14">
    <location>
        <begin position="719"/>
        <end position="728"/>
    </location>
</feature>
<feature type="compositionally biased region" description="Acidic residues" evidence="14">
    <location>
        <begin position="225"/>
        <end position="243"/>
    </location>
</feature>
<evidence type="ECO:0000256" key="13">
    <source>
        <dbReference type="PROSITE-ProRule" id="PRU00221"/>
    </source>
</evidence>
<feature type="region of interest" description="Disordered" evidence="14">
    <location>
        <begin position="1"/>
        <end position="28"/>
    </location>
</feature>
<dbReference type="InterPro" id="IPR019775">
    <property type="entry name" value="WD40_repeat_CS"/>
</dbReference>
<comment type="subcellular location">
    <subcellularLocation>
        <location evidence="2">Membrane</location>
        <topology evidence="2">Multi-pass membrane protein</topology>
    </subcellularLocation>
    <subcellularLocation>
        <location evidence="1">Nucleus</location>
    </subcellularLocation>
</comment>
<dbReference type="GO" id="GO:0048731">
    <property type="term" value="P:system development"/>
    <property type="evidence" value="ECO:0007669"/>
    <property type="project" value="UniProtKB-ARBA"/>
</dbReference>
<feature type="repeat" description="WD" evidence="13">
    <location>
        <begin position="1305"/>
        <end position="1344"/>
    </location>
</feature>
<dbReference type="PRINTS" id="PR00320">
    <property type="entry name" value="GPROTEINBRPT"/>
</dbReference>
<comment type="pathway">
    <text evidence="3">Protein modification; protein ubiquitination.</text>
</comment>
<keyword evidence="11" id="KW-0539">Nucleus</keyword>
<feature type="compositionally biased region" description="Acidic residues" evidence="14">
    <location>
        <begin position="319"/>
        <end position="331"/>
    </location>
</feature>
<feature type="compositionally biased region" description="Low complexity" evidence="14">
    <location>
        <begin position="675"/>
        <end position="700"/>
    </location>
</feature>
<evidence type="ECO:0000256" key="1">
    <source>
        <dbReference type="ARBA" id="ARBA00004123"/>
    </source>
</evidence>
<dbReference type="Pfam" id="PF00400">
    <property type="entry name" value="WD40"/>
    <property type="match status" value="7"/>
</dbReference>
<dbReference type="GO" id="GO:0010721">
    <property type="term" value="P:negative regulation of cell development"/>
    <property type="evidence" value="ECO:0007669"/>
    <property type="project" value="UniProtKB-ARBA"/>
</dbReference>
<feature type="region of interest" description="Disordered" evidence="14">
    <location>
        <begin position="1216"/>
        <end position="1236"/>
    </location>
</feature>
<evidence type="ECO:0000256" key="3">
    <source>
        <dbReference type="ARBA" id="ARBA00004906"/>
    </source>
</evidence>
<dbReference type="GO" id="GO:0005634">
    <property type="term" value="C:nucleus"/>
    <property type="evidence" value="ECO:0007669"/>
    <property type="project" value="UniProtKB-SubCell"/>
</dbReference>
<accession>A0A182PB69</accession>
<feature type="compositionally biased region" description="Low complexity" evidence="14">
    <location>
        <begin position="913"/>
        <end position="922"/>
    </location>
</feature>
<evidence type="ECO:0000256" key="2">
    <source>
        <dbReference type="ARBA" id="ARBA00004141"/>
    </source>
</evidence>
<dbReference type="InterPro" id="IPR020472">
    <property type="entry name" value="WD40_PAC1"/>
</dbReference>
<keyword evidence="8" id="KW-0833">Ubl conjugation pathway</keyword>
<dbReference type="Proteomes" id="UP000075885">
    <property type="component" value="Unassembled WGS sequence"/>
</dbReference>
<evidence type="ECO:0000259" key="16">
    <source>
        <dbReference type="PROSITE" id="PS50181"/>
    </source>
</evidence>
<dbReference type="SMART" id="SM00320">
    <property type="entry name" value="WD40"/>
    <property type="match status" value="8"/>
</dbReference>
<dbReference type="CDD" id="cd22133">
    <property type="entry name" value="F-box_FBXW7"/>
    <property type="match status" value="1"/>
</dbReference>
<dbReference type="EnsemblMetazoa" id="AEPI004174-RA">
    <property type="protein sequence ID" value="AEPI004174-PA"/>
    <property type="gene ID" value="AEPI004174"/>
</dbReference>
<feature type="region of interest" description="Disordered" evidence="14">
    <location>
        <begin position="120"/>
        <end position="151"/>
    </location>
</feature>
<name>A0A182PB69_9DIPT</name>
<feature type="transmembrane region" description="Helical" evidence="15">
    <location>
        <begin position="1765"/>
        <end position="1786"/>
    </location>
</feature>
<feature type="region of interest" description="Disordered" evidence="14">
    <location>
        <begin position="389"/>
        <end position="420"/>
    </location>
</feature>
<feature type="region of interest" description="Disordered" evidence="14">
    <location>
        <begin position="652"/>
        <end position="940"/>
    </location>
</feature>
<feature type="compositionally biased region" description="Low complexity" evidence="14">
    <location>
        <begin position="434"/>
        <end position="461"/>
    </location>
</feature>
<dbReference type="FunFam" id="2.130.10.10:FF:000032">
    <property type="entry name" value="F-box/WD repeat-containing protein 7 isoform X1"/>
    <property type="match status" value="1"/>
</dbReference>
<dbReference type="PROSITE" id="PS00678">
    <property type="entry name" value="WD_REPEATS_1"/>
    <property type="match status" value="4"/>
</dbReference>
<sequence length="1792" mass="193602">MAEQCTVSIEDSKQHHPEQPAAIAANSLDDACHPASPLRSGIKSPTCCVTTATTATVHPDDEQPSDGTDGSSTPRTTCDHRSASSTSTTPNSGVTPLSLSGDAGRNEGVKKPYWLFSTAEEDRTEHRQQQQQQHHHLLRMDSHGSDDIDGSLRHDSGCPILIETPALERAETTDDGTVVGRLQSTTTAVEGMSEGSSRIGVVGKLAIISDKLAAVKPKRLSDEFFSADDDNDDEEDEDVDDEETKSNGQSVTDPNAMVDSEAQASLSEIKNLSITCCGKRKGEEEDEVEEKQNVRPSLCPSLAMNEQPKASVSRAIENGVEDDQLEHEEEGGQQQNGAAAAADEDEELLLDDVQSMDAIERRDFEQEGGFLIRNRSLISGDRLNLEFLNNTHARPPSSERTQPEQEEDHPSLNEGSDEGHASSNILTAVETVPTSSCASATTGASSTTRTAAQHTTTPTSSRYQHKHDPHHHHHHHQHHHHHNHHHQPARDGKIGGKALVSSNGSDSFSSSYNRETENNSTTKFAVNKLTRNLSASLANCNDKKSDPQQQQDGVVGTTGTESNSTSPISSSFATSSSASSSCSSSSYSLYSASAAIAGSGGEETPVDAPPPAVREDSKPAELAEAFMNANSNDSVSSDRSLFGGVHGAEEETALTVSDVQTKVEDTHTHHDDPCSSTASTASYSSSSSPSPSQPATTTQQNDDVSMTICSSSVLPPTASHSVTSSVSSSHEEESVTVQDSEPLHDLEASEAEGSKATSTAATSEPSSCPGRKQEEDSEPNGDGKLSFSCAFSKDDGKMSVATESKQLLPSTSTNGSGGERSEQDGASKRPANGSQQQPSQQQHYHRRQFNRLMRAAIKDGEGTAAASSASSSRAVQANVGSGSSGQVGAQPVSNPPPAPEVVAASYHQQRDASTNTSNSPESSEPEIDEEDWADCEEGTDEEVCTCRDYTDEDGFASSEDELPSRDVDLSSYTHLDTISDDLLHDAQTPRLHRKRKLTENRTLLYGDASSPSAESLNYSSRKRLALDGSTSASATTASSTAAGRGSPGVAGAAAGTSTATTAASTGGVPPLSNGVIATTPRSSLRSPMNMATTPTSSTLGERKTPRTIIPTKDNPPPELSEWLMQFQRWTHVERLLAVDRLIEHCEPTQVRHMMKVIEPQFQRDFISLLPKELALQVLSYLEPKDLLRAAQTCRSWRFLADDNLLWKEKCKESGIGIEPSTDRPKRGRTGNMPPISSPWKAAYMRQHIIEMNWRSRPIRTAKVLKGHDDHVITCLQFCGNRIVSGSDDNTLKVWSAITGKCLRTLTGHTGGVWSSQMSGNIIISGSTDRTLRVWKADTGQCMHILHGHTSTVRCMHLHGNKVVSGSRDATLRVWDVNLGTCLHMLVGHLAAVRCVQYDGKLIVSGAYDYMVKVWNPERQECLHTLQGHTNRVYSLQFDGIHVVSGSLDTSIRVWDAETGSCKHALMGHQSLTSGMELRQNILVSGNADSTVKVWDIITGQCLQTLSGPNKHQSAVTCLQFNSRFVITSSDDGTVKLWDVKTGEFIRNLVALESGGSGGVVWRIRANDTKLICAVGSRNGTEETKLMVLDFDVEADILSIVTIASCLVSKVPQIQTVRQLQSAKGLSVNGLLMELCSYTVTMLYNYTNGYAFLSYLEYPILLVQEYVLIYYVLHYESLLGKRAYQWAALYLVVFVGFATAIIPSSLLIMLVPFTTPVGATSKVMQLIAILRSKDSQSVSLITWGISAFTNSTRIYTIMLDSGDKMLLANFGISTVLSSSVLLAAWYYKKPKKD</sequence>
<evidence type="ECO:0000256" key="5">
    <source>
        <dbReference type="ARBA" id="ARBA00022574"/>
    </source>
</evidence>
<feature type="compositionally biased region" description="Polar residues" evidence="14">
    <location>
        <begin position="801"/>
        <end position="814"/>
    </location>
</feature>
<feature type="transmembrane region" description="Helical" evidence="15">
    <location>
        <begin position="1686"/>
        <end position="1710"/>
    </location>
</feature>
<feature type="repeat" description="WD" evidence="13">
    <location>
        <begin position="1345"/>
        <end position="1384"/>
    </location>
</feature>
<dbReference type="GO" id="GO:0043130">
    <property type="term" value="F:ubiquitin binding"/>
    <property type="evidence" value="ECO:0007669"/>
    <property type="project" value="TreeGrafter"/>
</dbReference>
<organism evidence="17 18">
    <name type="scientific">Anopheles epiroticus</name>
    <dbReference type="NCBI Taxonomy" id="199890"/>
    <lineage>
        <taxon>Eukaryota</taxon>
        <taxon>Metazoa</taxon>
        <taxon>Ecdysozoa</taxon>
        <taxon>Arthropoda</taxon>
        <taxon>Hexapoda</taxon>
        <taxon>Insecta</taxon>
        <taxon>Pterygota</taxon>
        <taxon>Neoptera</taxon>
        <taxon>Endopterygota</taxon>
        <taxon>Diptera</taxon>
        <taxon>Nematocera</taxon>
        <taxon>Culicoidea</taxon>
        <taxon>Culicidae</taxon>
        <taxon>Anophelinae</taxon>
        <taxon>Anopheles</taxon>
    </lineage>
</organism>
<dbReference type="VEuPathDB" id="VectorBase:AEPI004174"/>
<dbReference type="GO" id="GO:0005737">
    <property type="term" value="C:cytoplasm"/>
    <property type="evidence" value="ECO:0007669"/>
    <property type="project" value="TreeGrafter"/>
</dbReference>
<dbReference type="SMART" id="SM00256">
    <property type="entry name" value="FBOX"/>
    <property type="match status" value="1"/>
</dbReference>
<evidence type="ECO:0000256" key="12">
    <source>
        <dbReference type="ARBA" id="ARBA00039915"/>
    </source>
</evidence>
<dbReference type="PROSITE" id="PS50294">
    <property type="entry name" value="WD_REPEATS_REGION"/>
    <property type="match status" value="6"/>
</dbReference>
<dbReference type="SUPFAM" id="SSF81383">
    <property type="entry name" value="F-box domain"/>
    <property type="match status" value="1"/>
</dbReference>
<dbReference type="InterPro" id="IPR001680">
    <property type="entry name" value="WD40_rpt"/>
</dbReference>
<feature type="compositionally biased region" description="Basic and acidic residues" evidence="14">
    <location>
        <begin position="661"/>
        <end position="673"/>
    </location>
</feature>
<dbReference type="SUPFAM" id="SSF50978">
    <property type="entry name" value="WD40 repeat-like"/>
    <property type="match status" value="1"/>
</dbReference>
<feature type="domain" description="F-box" evidence="16">
    <location>
        <begin position="1163"/>
        <end position="1209"/>
    </location>
</feature>
<keyword evidence="5 13" id="KW-0853">WD repeat</keyword>
<keyword evidence="10 15" id="KW-0472">Membrane</keyword>
<dbReference type="InterPro" id="IPR036047">
    <property type="entry name" value="F-box-like_dom_sf"/>
</dbReference>
<feature type="compositionally biased region" description="Low complexity" evidence="14">
    <location>
        <begin position="332"/>
        <end position="341"/>
    </location>
</feature>
<dbReference type="InterPro" id="IPR006603">
    <property type="entry name" value="PQ-loop_rpt"/>
</dbReference>
<dbReference type="PROSITE" id="PS50082">
    <property type="entry name" value="WD_REPEATS_2"/>
    <property type="match status" value="7"/>
</dbReference>
<feature type="compositionally biased region" description="Acidic residues" evidence="14">
    <location>
        <begin position="923"/>
        <end position="940"/>
    </location>
</feature>
<evidence type="ECO:0000256" key="14">
    <source>
        <dbReference type="SAM" id="MobiDB-lite"/>
    </source>
</evidence>
<dbReference type="GO" id="GO:0016020">
    <property type="term" value="C:membrane"/>
    <property type="evidence" value="ECO:0007669"/>
    <property type="project" value="UniProtKB-SubCell"/>
</dbReference>
<feature type="compositionally biased region" description="Polar residues" evidence="14">
    <location>
        <begin position="701"/>
        <end position="714"/>
    </location>
</feature>
<dbReference type="InterPro" id="IPR001810">
    <property type="entry name" value="F-box_dom"/>
</dbReference>
<feature type="region of interest" description="Disordered" evidence="14">
    <location>
        <begin position="224"/>
        <end position="264"/>
    </location>
</feature>
<evidence type="ECO:0000256" key="9">
    <source>
        <dbReference type="ARBA" id="ARBA00022989"/>
    </source>
</evidence>
<feature type="compositionally biased region" description="Low complexity" evidence="14">
    <location>
        <begin position="754"/>
        <end position="767"/>
    </location>
</feature>
<dbReference type="InterPro" id="IPR015943">
    <property type="entry name" value="WD40/YVTN_repeat-like_dom_sf"/>
</dbReference>
<feature type="repeat" description="WD" evidence="13">
    <location>
        <begin position="1465"/>
        <end position="1504"/>
    </location>
</feature>
<dbReference type="STRING" id="199890.A0A182PB69"/>
<feature type="region of interest" description="Disordered" evidence="14">
    <location>
        <begin position="1028"/>
        <end position="1116"/>
    </location>
</feature>
<feature type="compositionally biased region" description="Basic and acidic residues" evidence="14">
    <location>
        <begin position="138"/>
        <end position="151"/>
    </location>
</feature>
<keyword evidence="4" id="KW-0597">Phosphoprotein</keyword>
<evidence type="ECO:0000256" key="7">
    <source>
        <dbReference type="ARBA" id="ARBA00022737"/>
    </source>
</evidence>
<feature type="repeat" description="WD" evidence="13">
    <location>
        <begin position="1425"/>
        <end position="1464"/>
    </location>
</feature>
<keyword evidence="9 15" id="KW-1133">Transmembrane helix</keyword>
<dbReference type="GO" id="GO:2000026">
    <property type="term" value="P:regulation of multicellular organismal development"/>
    <property type="evidence" value="ECO:0007669"/>
    <property type="project" value="UniProtKB-ARBA"/>
</dbReference>
<dbReference type="GO" id="GO:0043161">
    <property type="term" value="P:proteasome-mediated ubiquitin-dependent protein catabolic process"/>
    <property type="evidence" value="ECO:0007669"/>
    <property type="project" value="TreeGrafter"/>
</dbReference>
<dbReference type="GO" id="GO:0010992">
    <property type="term" value="P:ubiquitin recycling"/>
    <property type="evidence" value="ECO:0007669"/>
    <property type="project" value="TreeGrafter"/>
</dbReference>
<dbReference type="GO" id="GO:0030162">
    <property type="term" value="P:regulation of proteolysis"/>
    <property type="evidence" value="ECO:0007669"/>
    <property type="project" value="UniProtKB-ARBA"/>
</dbReference>
<feature type="repeat" description="WD" evidence="13">
    <location>
        <begin position="1385"/>
        <end position="1424"/>
    </location>
</feature>